<dbReference type="AlphaFoldDB" id="N1R330"/>
<reference evidence="1" key="1">
    <citation type="submission" date="2015-06" db="UniProtKB">
        <authorList>
            <consortium name="EnsemblPlants"/>
        </authorList>
    </citation>
    <scope>IDENTIFICATION</scope>
</reference>
<dbReference type="EnsemblPlants" id="EMT14868">
    <property type="protein sequence ID" value="EMT14868"/>
    <property type="gene ID" value="F775_04473"/>
</dbReference>
<proteinExistence type="predicted"/>
<sequence length="114" mass="12530">MACPGLLSLPGGAAGIGILRVFHRMQVDEGVRLDGYAYTTKHGYADNGWELYEEMKDMAHGHGAKPEAEQMFDKMLERGVSPDHVMFISVAKFLPKGWEVLCVESIEGCCQVGL</sequence>
<name>N1R330_AEGTA</name>
<evidence type="ECO:0008006" key="2">
    <source>
        <dbReference type="Google" id="ProtNLM"/>
    </source>
</evidence>
<organism evidence="1">
    <name type="scientific">Aegilops tauschii</name>
    <name type="common">Tausch's goatgrass</name>
    <name type="synonym">Aegilops squarrosa</name>
    <dbReference type="NCBI Taxonomy" id="37682"/>
    <lineage>
        <taxon>Eukaryota</taxon>
        <taxon>Viridiplantae</taxon>
        <taxon>Streptophyta</taxon>
        <taxon>Embryophyta</taxon>
        <taxon>Tracheophyta</taxon>
        <taxon>Spermatophyta</taxon>
        <taxon>Magnoliopsida</taxon>
        <taxon>Liliopsida</taxon>
        <taxon>Poales</taxon>
        <taxon>Poaceae</taxon>
        <taxon>BOP clade</taxon>
        <taxon>Pooideae</taxon>
        <taxon>Triticodae</taxon>
        <taxon>Triticeae</taxon>
        <taxon>Triticinae</taxon>
        <taxon>Aegilops</taxon>
    </lineage>
</organism>
<dbReference type="InterPro" id="IPR002885">
    <property type="entry name" value="PPR_rpt"/>
</dbReference>
<dbReference type="InterPro" id="IPR011990">
    <property type="entry name" value="TPR-like_helical_dom_sf"/>
</dbReference>
<accession>N1R330</accession>
<evidence type="ECO:0000313" key="1">
    <source>
        <dbReference type="EnsemblPlants" id="EMT14868"/>
    </source>
</evidence>
<protein>
    <recommendedName>
        <fullName evidence="2">Pentatricopeptide repeat-containing protein</fullName>
    </recommendedName>
</protein>
<dbReference type="Gene3D" id="1.25.40.10">
    <property type="entry name" value="Tetratricopeptide repeat domain"/>
    <property type="match status" value="1"/>
</dbReference>
<dbReference type="NCBIfam" id="TIGR00756">
    <property type="entry name" value="PPR"/>
    <property type="match status" value="1"/>
</dbReference>